<keyword evidence="4" id="KW-1185">Reference proteome</keyword>
<evidence type="ECO:0000313" key="4">
    <source>
        <dbReference type="Proteomes" id="UP001142175"/>
    </source>
</evidence>
<dbReference type="PANTHER" id="PTHR40763:SF5">
    <property type="entry name" value="MEMBRANE PROTEIN"/>
    <property type="match status" value="1"/>
</dbReference>
<dbReference type="Proteomes" id="UP001142175">
    <property type="component" value="Unassembled WGS sequence"/>
</dbReference>
<dbReference type="PANTHER" id="PTHR40763">
    <property type="entry name" value="MEMBRANE PROTEIN-RELATED"/>
    <property type="match status" value="1"/>
</dbReference>
<dbReference type="RefSeq" id="WP_258423819.1">
    <property type="nucleotide sequence ID" value="NZ_JANAEZ010000008.1"/>
</dbReference>
<dbReference type="AlphaFoldDB" id="A0A9X2P6X7"/>
<comment type="caution">
    <text evidence="3">The sequence shown here is derived from an EMBL/GenBank/DDBJ whole genome shotgun (WGS) entry which is preliminary data.</text>
</comment>
<organism evidence="3 4">
    <name type="scientific">Aquiflexum gelatinilyticum</name>
    <dbReference type="NCBI Taxonomy" id="2961943"/>
    <lineage>
        <taxon>Bacteria</taxon>
        <taxon>Pseudomonadati</taxon>
        <taxon>Bacteroidota</taxon>
        <taxon>Cytophagia</taxon>
        <taxon>Cytophagales</taxon>
        <taxon>Cyclobacteriaceae</taxon>
        <taxon>Aquiflexum</taxon>
    </lineage>
</organism>
<accession>A0A9X2P6X7</accession>
<keyword evidence="1" id="KW-0812">Transmembrane</keyword>
<sequence length="262" mass="28726">MAKNKFSSKNNDLTAGIIILAIGGVLLLKAMGFWLPGWFFSWPMILIAIGVVSLIKHNGQSGFGVFMLLFGSFLLAKREFGIPIELEPFIIPIGLIILGIFLILKRSRDRNKFNDAFFKSYNKNTEASATTKDPFSQNFAKPQSISFTDNGDTINAQALFTGIQKRVLSKNFQGGKISAIFGGTDIDLSQADLADGAIINVEVAFGGVKLIVPPHWDLQINVTNIFAGIEDKRMYPPTPNDGTKVLRIYGSIIFGGLEIKSF</sequence>
<reference evidence="3" key="1">
    <citation type="submission" date="2022-08" db="EMBL/GenBank/DDBJ databases">
        <authorList>
            <person name="Zhang D."/>
        </authorList>
    </citation>
    <scope>NUCLEOTIDE SEQUENCE</scope>
    <source>
        <strain evidence="3">XJ19-11</strain>
    </source>
</reference>
<keyword evidence="1" id="KW-0472">Membrane</keyword>
<proteinExistence type="predicted"/>
<feature type="transmembrane region" description="Helical" evidence="1">
    <location>
        <begin position="62"/>
        <end position="80"/>
    </location>
</feature>
<protein>
    <submittedName>
        <fullName evidence="3">Cell wall-active antibiotics response protein</fullName>
    </submittedName>
</protein>
<dbReference type="InterPro" id="IPR054331">
    <property type="entry name" value="LiaF_TM"/>
</dbReference>
<feature type="domain" description="LiaF transmembrane" evidence="2">
    <location>
        <begin position="15"/>
        <end position="109"/>
    </location>
</feature>
<evidence type="ECO:0000256" key="1">
    <source>
        <dbReference type="SAM" id="Phobius"/>
    </source>
</evidence>
<feature type="transmembrane region" description="Helical" evidence="1">
    <location>
        <begin position="12"/>
        <end position="31"/>
    </location>
</feature>
<feature type="transmembrane region" description="Helical" evidence="1">
    <location>
        <begin position="86"/>
        <end position="104"/>
    </location>
</feature>
<dbReference type="EMBL" id="JANSUY010000011">
    <property type="protein sequence ID" value="MCR9015961.1"/>
    <property type="molecule type" value="Genomic_DNA"/>
</dbReference>
<feature type="transmembrane region" description="Helical" evidence="1">
    <location>
        <begin position="37"/>
        <end position="55"/>
    </location>
</feature>
<evidence type="ECO:0000313" key="3">
    <source>
        <dbReference type="EMBL" id="MCR9015961.1"/>
    </source>
</evidence>
<dbReference type="Pfam" id="PF22570">
    <property type="entry name" value="LiaF-TM"/>
    <property type="match status" value="1"/>
</dbReference>
<keyword evidence="1" id="KW-1133">Transmembrane helix</keyword>
<evidence type="ECO:0000259" key="2">
    <source>
        <dbReference type="Pfam" id="PF22570"/>
    </source>
</evidence>
<name>A0A9X2P6X7_9BACT</name>
<gene>
    <name evidence="3" type="ORF">NU887_13025</name>
</gene>